<dbReference type="Pfam" id="PF23282">
    <property type="entry name" value="WHD_ROQ1"/>
    <property type="match status" value="1"/>
</dbReference>
<dbReference type="SUPFAM" id="SSF52058">
    <property type="entry name" value="L domain-like"/>
    <property type="match status" value="1"/>
</dbReference>
<evidence type="ECO:0000256" key="4">
    <source>
        <dbReference type="ARBA" id="ARBA00023027"/>
    </source>
</evidence>
<keyword evidence="7" id="KW-1185">Reference proteome</keyword>
<dbReference type="EMBL" id="NBSK02000002">
    <property type="protein sequence ID" value="KAJ0222943.1"/>
    <property type="molecule type" value="Genomic_DNA"/>
</dbReference>
<keyword evidence="2" id="KW-0677">Repeat</keyword>
<dbReference type="Gene3D" id="3.80.10.10">
    <property type="entry name" value="Ribonuclease Inhibitor"/>
    <property type="match status" value="2"/>
</dbReference>
<dbReference type="SUPFAM" id="SSF52540">
    <property type="entry name" value="P-loop containing nucleoside triphosphate hydrolases"/>
    <property type="match status" value="1"/>
</dbReference>
<keyword evidence="4" id="KW-0520">NAD</keyword>
<dbReference type="Pfam" id="PF00931">
    <property type="entry name" value="NB-ARC"/>
    <property type="match status" value="1"/>
</dbReference>
<dbReference type="Pfam" id="PF01582">
    <property type="entry name" value="TIR"/>
    <property type="match status" value="1"/>
</dbReference>
<dbReference type="GO" id="GO:0007165">
    <property type="term" value="P:signal transduction"/>
    <property type="evidence" value="ECO:0007669"/>
    <property type="project" value="InterPro"/>
</dbReference>
<dbReference type="PRINTS" id="PR00364">
    <property type="entry name" value="DISEASERSIST"/>
</dbReference>
<feature type="domain" description="TIR" evidence="5">
    <location>
        <begin position="13"/>
        <end position="177"/>
    </location>
</feature>
<accession>A0A9R1WFJ4</accession>
<dbReference type="PROSITE" id="PS50104">
    <property type="entry name" value="TIR"/>
    <property type="match status" value="1"/>
</dbReference>
<dbReference type="SMART" id="SM00369">
    <property type="entry name" value="LRR_TYP"/>
    <property type="match status" value="4"/>
</dbReference>
<dbReference type="InterPro" id="IPR042197">
    <property type="entry name" value="Apaf_helical"/>
</dbReference>
<dbReference type="Pfam" id="PF23598">
    <property type="entry name" value="LRR_14"/>
    <property type="match status" value="1"/>
</dbReference>
<evidence type="ECO:0000259" key="5">
    <source>
        <dbReference type="PROSITE" id="PS50104"/>
    </source>
</evidence>
<dbReference type="InterPro" id="IPR002182">
    <property type="entry name" value="NB-ARC"/>
</dbReference>
<organism evidence="6 7">
    <name type="scientific">Lactuca sativa</name>
    <name type="common">Garden lettuce</name>
    <dbReference type="NCBI Taxonomy" id="4236"/>
    <lineage>
        <taxon>Eukaryota</taxon>
        <taxon>Viridiplantae</taxon>
        <taxon>Streptophyta</taxon>
        <taxon>Embryophyta</taxon>
        <taxon>Tracheophyta</taxon>
        <taxon>Spermatophyta</taxon>
        <taxon>Magnoliopsida</taxon>
        <taxon>eudicotyledons</taxon>
        <taxon>Gunneridae</taxon>
        <taxon>Pentapetalae</taxon>
        <taxon>asterids</taxon>
        <taxon>campanulids</taxon>
        <taxon>Asterales</taxon>
        <taxon>Asteraceae</taxon>
        <taxon>Cichorioideae</taxon>
        <taxon>Cichorieae</taxon>
        <taxon>Lactucinae</taxon>
        <taxon>Lactuca</taxon>
    </lineage>
</organism>
<dbReference type="InterPro" id="IPR055414">
    <property type="entry name" value="LRR_R13L4/SHOC2-like"/>
</dbReference>
<protein>
    <recommendedName>
        <fullName evidence="5">TIR domain-containing protein</fullName>
    </recommendedName>
</protein>
<evidence type="ECO:0000256" key="2">
    <source>
        <dbReference type="ARBA" id="ARBA00022737"/>
    </source>
</evidence>
<dbReference type="PANTHER" id="PTHR11017:SF544">
    <property type="entry name" value="ADP-RIBOSYL CYCLASE_CYCLIC ADP-RIBOSE HYDROLASE"/>
    <property type="match status" value="1"/>
</dbReference>
<dbReference type="InterPro" id="IPR027417">
    <property type="entry name" value="P-loop_NTPase"/>
</dbReference>
<dbReference type="InterPro" id="IPR000157">
    <property type="entry name" value="TIR_dom"/>
</dbReference>
<dbReference type="Proteomes" id="UP000235145">
    <property type="component" value="Unassembled WGS sequence"/>
</dbReference>
<sequence>MASSSKVSIQKSYKYDVFLSFRGEDTRKNFVDHLYAALEIQGIHTFKDDERLEKGKKMNDELLKSIEESKFYIVVFSKNYASSTWCLDELVKIMECQKVIEQIAYPVFYDVDPSEVRKQLGRVGEAFSIHNNEGKVEKWREALREASNLAGWDLRNTADGHEAKVINKIVKKISLELRFNNLEVDRKLIGMESRVKDIVSLMEMGIEDVRLIGIKGIGGGGKTTLVRAVFDKICFSFEGKSFVENVREVSKSSMFGLRSLQEQVLFNVLNNRSYTIGSVHKGKSLIQKMLCSKKVLLILDDVDHLDQLEALAGGLDWFKPGSRIIITTRDEQVLVAHGVTCIRDVNMLSQDEAMCLLSRYAFGRDIPIQSYKELSLKVVHYAAGLPLTIRVLGSFLCGQNELEWEDAIERLKTIPLKETLEKLELSYTGLEDDYKEIFLDVACLLKGWKKDKAIRALESCGFRARNGLRVLEQKSLITISPNMELGMHDHIEEMGRNIARRSDPNEPIRHSRLWIRGEIEDVFAKDLFFSRIKLLASFIFFFLGLQVTEATRAIAIQINSSGDNERPCYEILTNGFGNMKNLRFLHVDSDTRDWPVNIGVGQNLPNALRFLSWRRFPHCSLPKTFQANNLVSLQISSSIIIQLWEDGERKVLKNLKFLDFSYSHLRTLDCGLLPNLEKLNLANCCHLVEFHAPIGSLTRLVCLDLSECILLKSLSFIKQLESLQQRYQRTTLSNWNLRKLVSLDLNWCKNLKSLPQSICSLQHLKDLDLESCAIEELPEDIGYLESLEWLNLRLTLVKHLPNSICMLKRLKTLLLSRCYVFEKLPEDLGLLESLEELSVTYCKIRDVPSSICKLKHLREFDLRCCDQLKKLPEKVGSLKCLQVLDVQGTSISHLPQSISLLKALKIFGFKSEDQSIYT</sequence>
<dbReference type="Gene3D" id="1.10.8.430">
    <property type="entry name" value="Helical domain of apoptotic protease-activating factors"/>
    <property type="match status" value="1"/>
</dbReference>
<dbReference type="InterPro" id="IPR058192">
    <property type="entry name" value="WHD_ROQ1-like"/>
</dbReference>
<evidence type="ECO:0000256" key="1">
    <source>
        <dbReference type="ARBA" id="ARBA00022614"/>
    </source>
</evidence>
<proteinExistence type="predicted"/>
<evidence type="ECO:0000313" key="6">
    <source>
        <dbReference type="EMBL" id="KAJ0222943.1"/>
    </source>
</evidence>
<keyword evidence="1" id="KW-0433">Leucine-rich repeat</keyword>
<dbReference type="InterPro" id="IPR035897">
    <property type="entry name" value="Toll_tir_struct_dom_sf"/>
</dbReference>
<dbReference type="PANTHER" id="PTHR11017">
    <property type="entry name" value="LEUCINE-RICH REPEAT-CONTAINING PROTEIN"/>
    <property type="match status" value="1"/>
</dbReference>
<reference evidence="6 7" key="1">
    <citation type="journal article" date="2017" name="Nat. Commun.">
        <title>Genome assembly with in vitro proximity ligation data and whole-genome triplication in lettuce.</title>
        <authorList>
            <person name="Reyes-Chin-Wo S."/>
            <person name="Wang Z."/>
            <person name="Yang X."/>
            <person name="Kozik A."/>
            <person name="Arikit S."/>
            <person name="Song C."/>
            <person name="Xia L."/>
            <person name="Froenicke L."/>
            <person name="Lavelle D.O."/>
            <person name="Truco M.J."/>
            <person name="Xia R."/>
            <person name="Zhu S."/>
            <person name="Xu C."/>
            <person name="Xu H."/>
            <person name="Xu X."/>
            <person name="Cox K."/>
            <person name="Korf I."/>
            <person name="Meyers B.C."/>
            <person name="Michelmore R.W."/>
        </authorList>
    </citation>
    <scope>NUCLEOTIDE SEQUENCE [LARGE SCALE GENOMIC DNA]</scope>
    <source>
        <strain evidence="7">cv. Salinas</strain>
        <tissue evidence="6">Seedlings</tissue>
    </source>
</reference>
<dbReference type="InterPro" id="IPR044974">
    <property type="entry name" value="Disease_R_plants"/>
</dbReference>
<dbReference type="InterPro" id="IPR032675">
    <property type="entry name" value="LRR_dom_sf"/>
</dbReference>
<dbReference type="Gene3D" id="3.40.50.300">
    <property type="entry name" value="P-loop containing nucleotide triphosphate hydrolases"/>
    <property type="match status" value="1"/>
</dbReference>
<dbReference type="GO" id="GO:0051707">
    <property type="term" value="P:response to other organism"/>
    <property type="evidence" value="ECO:0007669"/>
    <property type="project" value="UniProtKB-ARBA"/>
</dbReference>
<dbReference type="InterPro" id="IPR003591">
    <property type="entry name" value="Leu-rich_rpt_typical-subtyp"/>
</dbReference>
<dbReference type="AlphaFoldDB" id="A0A9R1WFJ4"/>
<name>A0A9R1WFJ4_LACSA</name>
<dbReference type="FunFam" id="3.40.50.10140:FF:000007">
    <property type="entry name" value="Disease resistance protein (TIR-NBS-LRR class)"/>
    <property type="match status" value="1"/>
</dbReference>
<evidence type="ECO:0000313" key="7">
    <source>
        <dbReference type="Proteomes" id="UP000235145"/>
    </source>
</evidence>
<gene>
    <name evidence="6" type="ORF">LSAT_V11C200062110</name>
</gene>
<dbReference type="SMART" id="SM00255">
    <property type="entry name" value="TIR"/>
    <property type="match status" value="1"/>
</dbReference>
<keyword evidence="3" id="KW-0611">Plant defense</keyword>
<evidence type="ECO:0000256" key="3">
    <source>
        <dbReference type="ARBA" id="ARBA00022821"/>
    </source>
</evidence>
<dbReference type="SUPFAM" id="SSF52200">
    <property type="entry name" value="Toll/Interleukin receptor TIR domain"/>
    <property type="match status" value="1"/>
</dbReference>
<comment type="caution">
    <text evidence="6">The sequence shown here is derived from an EMBL/GenBank/DDBJ whole genome shotgun (WGS) entry which is preliminary data.</text>
</comment>
<dbReference type="GO" id="GO:0043531">
    <property type="term" value="F:ADP binding"/>
    <property type="evidence" value="ECO:0007669"/>
    <property type="project" value="InterPro"/>
</dbReference>
<dbReference type="Gene3D" id="3.40.50.10140">
    <property type="entry name" value="Toll/interleukin-1 receptor homology (TIR) domain"/>
    <property type="match status" value="1"/>
</dbReference>
<dbReference type="GO" id="GO:0006952">
    <property type="term" value="P:defense response"/>
    <property type="evidence" value="ECO:0007669"/>
    <property type="project" value="UniProtKB-KW"/>
</dbReference>